<keyword evidence="2" id="KW-1185">Reference proteome</keyword>
<reference evidence="1 2" key="1">
    <citation type="journal article" date="2020" name="Cell">
        <title>Large-Scale Comparative Analyses of Tick Genomes Elucidate Their Genetic Diversity and Vector Capacities.</title>
        <authorList>
            <consortium name="Tick Genome and Microbiome Consortium (TIGMIC)"/>
            <person name="Jia N."/>
            <person name="Wang J."/>
            <person name="Shi W."/>
            <person name="Du L."/>
            <person name="Sun Y."/>
            <person name="Zhan W."/>
            <person name="Jiang J.F."/>
            <person name="Wang Q."/>
            <person name="Zhang B."/>
            <person name="Ji P."/>
            <person name="Bell-Sakyi L."/>
            <person name="Cui X.M."/>
            <person name="Yuan T.T."/>
            <person name="Jiang B.G."/>
            <person name="Yang W.F."/>
            <person name="Lam T.T."/>
            <person name="Chang Q.C."/>
            <person name="Ding S.J."/>
            <person name="Wang X.J."/>
            <person name="Zhu J.G."/>
            <person name="Ruan X.D."/>
            <person name="Zhao L."/>
            <person name="Wei J.T."/>
            <person name="Ye R.Z."/>
            <person name="Que T.C."/>
            <person name="Du C.H."/>
            <person name="Zhou Y.H."/>
            <person name="Cheng J.X."/>
            <person name="Dai P.F."/>
            <person name="Guo W.B."/>
            <person name="Han X.H."/>
            <person name="Huang E.J."/>
            <person name="Li L.F."/>
            <person name="Wei W."/>
            <person name="Gao Y.C."/>
            <person name="Liu J.Z."/>
            <person name="Shao H.Z."/>
            <person name="Wang X."/>
            <person name="Wang C.C."/>
            <person name="Yang T.C."/>
            <person name="Huo Q.B."/>
            <person name="Li W."/>
            <person name="Chen H.Y."/>
            <person name="Chen S.E."/>
            <person name="Zhou L.G."/>
            <person name="Ni X.B."/>
            <person name="Tian J.H."/>
            <person name="Sheng Y."/>
            <person name="Liu T."/>
            <person name="Pan Y.S."/>
            <person name="Xia L.Y."/>
            <person name="Li J."/>
            <person name="Zhao F."/>
            <person name="Cao W.C."/>
        </authorList>
    </citation>
    <scope>NUCLEOTIDE SEQUENCE [LARGE SCALE GENOMIC DNA]</scope>
    <source>
        <strain evidence="1">Iper-2018</strain>
    </source>
</reference>
<sequence length="134" mass="14180">MFISPLILITPLYLGSCATVFGQAVQGFLMDCAEKTQQGTSNPLVFMMLACSDANYLDKLTVLGRVVFVSTTAAALWTDVGFVYKEVTVIAHQGPSSGCRGHGGQLRARRSVFSAGDAASGEQRVASDKETLVG</sequence>
<comment type="caution">
    <text evidence="1">The sequence shown here is derived from an EMBL/GenBank/DDBJ whole genome shotgun (WGS) entry which is preliminary data.</text>
</comment>
<protein>
    <submittedName>
        <fullName evidence="1">Uncharacterized protein</fullName>
    </submittedName>
</protein>
<proteinExistence type="predicted"/>
<dbReference type="EMBL" id="JABSTQ010000862">
    <property type="protein sequence ID" value="KAG0445143.1"/>
    <property type="molecule type" value="Genomic_DNA"/>
</dbReference>
<evidence type="ECO:0000313" key="1">
    <source>
        <dbReference type="EMBL" id="KAG0445143.1"/>
    </source>
</evidence>
<gene>
    <name evidence="1" type="ORF">HPB47_019230</name>
</gene>
<name>A0AC60QZP5_IXOPE</name>
<dbReference type="Proteomes" id="UP000805193">
    <property type="component" value="Unassembled WGS sequence"/>
</dbReference>
<evidence type="ECO:0000313" key="2">
    <source>
        <dbReference type="Proteomes" id="UP000805193"/>
    </source>
</evidence>
<accession>A0AC60QZP5</accession>
<organism evidence="1 2">
    <name type="scientific">Ixodes persulcatus</name>
    <name type="common">Taiga tick</name>
    <dbReference type="NCBI Taxonomy" id="34615"/>
    <lineage>
        <taxon>Eukaryota</taxon>
        <taxon>Metazoa</taxon>
        <taxon>Ecdysozoa</taxon>
        <taxon>Arthropoda</taxon>
        <taxon>Chelicerata</taxon>
        <taxon>Arachnida</taxon>
        <taxon>Acari</taxon>
        <taxon>Parasitiformes</taxon>
        <taxon>Ixodida</taxon>
        <taxon>Ixodoidea</taxon>
        <taxon>Ixodidae</taxon>
        <taxon>Ixodinae</taxon>
        <taxon>Ixodes</taxon>
    </lineage>
</organism>